<keyword evidence="3" id="KW-1185">Reference proteome</keyword>
<comment type="caution">
    <text evidence="2">The sequence shown here is derived from an EMBL/GenBank/DDBJ whole genome shotgun (WGS) entry which is preliminary data.</text>
</comment>
<dbReference type="GO" id="GO:0006783">
    <property type="term" value="P:heme biosynthetic process"/>
    <property type="evidence" value="ECO:0007669"/>
    <property type="project" value="TreeGrafter"/>
</dbReference>
<dbReference type="Pfam" id="PF01243">
    <property type="entry name" value="PNPOx_N"/>
    <property type="match status" value="1"/>
</dbReference>
<dbReference type="InterPro" id="IPR026816">
    <property type="entry name" value="Flavodoxin_dom"/>
</dbReference>
<evidence type="ECO:0000313" key="3">
    <source>
        <dbReference type="Proteomes" id="UP001144256"/>
    </source>
</evidence>
<dbReference type="RefSeq" id="WP_281815254.1">
    <property type="nucleotide sequence ID" value="NZ_BRLB01000005.1"/>
</dbReference>
<organism evidence="2 3">
    <name type="scientific">Vallitalea longa</name>
    <dbReference type="NCBI Taxonomy" id="2936439"/>
    <lineage>
        <taxon>Bacteria</taxon>
        <taxon>Bacillati</taxon>
        <taxon>Bacillota</taxon>
        <taxon>Clostridia</taxon>
        <taxon>Lachnospirales</taxon>
        <taxon>Vallitaleaceae</taxon>
        <taxon>Vallitalea</taxon>
    </lineage>
</organism>
<reference evidence="2" key="1">
    <citation type="submission" date="2022-06" db="EMBL/GenBank/DDBJ databases">
        <title>Vallitalea longa sp. nov., an anaerobic bacterium isolated from marine sediment.</title>
        <authorList>
            <person name="Hirano S."/>
            <person name="Terahara T."/>
            <person name="Mori K."/>
            <person name="Hamada M."/>
            <person name="Matsumoto R."/>
            <person name="Kobayashi T."/>
        </authorList>
    </citation>
    <scope>NUCLEOTIDE SEQUENCE</scope>
    <source>
        <strain evidence="2">SH18-1</strain>
    </source>
</reference>
<dbReference type="InterPro" id="IPR012349">
    <property type="entry name" value="Split_barrel_FMN-bd"/>
</dbReference>
<dbReference type="PROSITE" id="PS50902">
    <property type="entry name" value="FLAVODOXIN_LIKE"/>
    <property type="match status" value="1"/>
</dbReference>
<dbReference type="InterPro" id="IPR052200">
    <property type="entry name" value="Protoporphyrinogen_IX_DH"/>
</dbReference>
<protein>
    <recommendedName>
        <fullName evidence="1">Flavodoxin-like domain-containing protein</fullName>
    </recommendedName>
</protein>
<dbReference type="Gene3D" id="3.40.50.360">
    <property type="match status" value="1"/>
</dbReference>
<proteinExistence type="predicted"/>
<dbReference type="EMBL" id="BRLB01000005">
    <property type="protein sequence ID" value="GKX29665.1"/>
    <property type="molecule type" value="Genomic_DNA"/>
</dbReference>
<dbReference type="GO" id="GO:0010181">
    <property type="term" value="F:FMN binding"/>
    <property type="evidence" value="ECO:0007669"/>
    <property type="project" value="InterPro"/>
</dbReference>
<feature type="domain" description="Flavodoxin-like" evidence="1">
    <location>
        <begin position="3"/>
        <end position="135"/>
    </location>
</feature>
<evidence type="ECO:0000259" key="1">
    <source>
        <dbReference type="PROSITE" id="PS50902"/>
    </source>
</evidence>
<evidence type="ECO:0000313" key="2">
    <source>
        <dbReference type="EMBL" id="GKX29665.1"/>
    </source>
</evidence>
<dbReference type="Pfam" id="PF12724">
    <property type="entry name" value="Flavodoxin_5"/>
    <property type="match status" value="1"/>
</dbReference>
<dbReference type="InterPro" id="IPR008254">
    <property type="entry name" value="Flavodoxin/NO_synth"/>
</dbReference>
<dbReference type="InterPro" id="IPR029039">
    <property type="entry name" value="Flavoprotein-like_sf"/>
</dbReference>
<sequence>MDTNIIYESKYGTTKEIAKNLAMILGPARYGTTDEWKNEYENSEYIIIGTPIYGEKINPKINDFINNNIHWLRKKKVFLFCVNLMQKGGERYLEPLKNILGNCVASTKALGGKLVLDDLDSEDYSKMKNFTKAYGVPFQDVDLYNINQITEYGLSIRKHRDYNIKMPIKTLKAYVEKFLKEHNNCTLSTGYDNMVRSTPVEYTYDDGYMYILSEGGFKFANLLLNDNVSVAIYEQFHGMNTILGMQITGKARIIEDGSQEYNSYLDKRKIKEDKLPSPLHLIKIKVESAEILSYELNEMGYGIKHYYKAN</sequence>
<dbReference type="AlphaFoldDB" id="A0A9W5Y9C9"/>
<dbReference type="GO" id="GO:0016651">
    <property type="term" value="F:oxidoreductase activity, acting on NAD(P)H"/>
    <property type="evidence" value="ECO:0007669"/>
    <property type="project" value="UniProtKB-ARBA"/>
</dbReference>
<dbReference type="GO" id="GO:0070819">
    <property type="term" value="F:menaquinone-dependent protoporphyrinogen oxidase activity"/>
    <property type="evidence" value="ECO:0007669"/>
    <property type="project" value="TreeGrafter"/>
</dbReference>
<dbReference type="SUPFAM" id="SSF52218">
    <property type="entry name" value="Flavoproteins"/>
    <property type="match status" value="1"/>
</dbReference>
<dbReference type="InterPro" id="IPR011576">
    <property type="entry name" value="Pyridox_Oxase_N"/>
</dbReference>
<gene>
    <name evidence="2" type="ORF">SH1V18_21450</name>
</gene>
<dbReference type="PANTHER" id="PTHR38030">
    <property type="entry name" value="PROTOPORPHYRINOGEN IX DEHYDROGENASE [MENAQUINONE]"/>
    <property type="match status" value="1"/>
</dbReference>
<dbReference type="Proteomes" id="UP001144256">
    <property type="component" value="Unassembled WGS sequence"/>
</dbReference>
<accession>A0A9W5Y9C9</accession>
<name>A0A9W5Y9C9_9FIRM</name>
<dbReference type="SUPFAM" id="SSF50475">
    <property type="entry name" value="FMN-binding split barrel"/>
    <property type="match status" value="1"/>
</dbReference>
<dbReference type="PANTHER" id="PTHR38030:SF2">
    <property type="entry name" value="PROTOPORPHYRINOGEN IX DEHYDROGENASE [QUINONE]"/>
    <property type="match status" value="1"/>
</dbReference>
<dbReference type="Gene3D" id="2.30.110.10">
    <property type="entry name" value="Electron Transport, Fmn-binding Protein, Chain A"/>
    <property type="match status" value="1"/>
</dbReference>